<evidence type="ECO:0000313" key="2">
    <source>
        <dbReference type="EMBL" id="PTB17538.1"/>
    </source>
</evidence>
<evidence type="ECO:0000313" key="4">
    <source>
        <dbReference type="Proteomes" id="UP000240638"/>
    </source>
</evidence>
<protein>
    <submittedName>
        <fullName evidence="1">Uncharacterized protein</fullName>
    </submittedName>
</protein>
<accession>A0A2N7X624</accession>
<sequence length="69" mass="8028">MARAEWWRHLLRAPQLTQLKRGKTIYRELRSSAPASRLQRAARLKIFGVGALWAIDRPTSALRSTRWCP</sequence>
<dbReference type="EMBL" id="PYUC01000018">
    <property type="protein sequence ID" value="PTB17538.1"/>
    <property type="molecule type" value="Genomic_DNA"/>
</dbReference>
<name>A0A2N7X624_9BURK</name>
<reference evidence="1 3" key="1">
    <citation type="submission" date="2018-01" db="EMBL/GenBank/DDBJ databases">
        <title>Whole genome analyses suggest that Burkholderia sensu lato contains two further novel genera in the rhizoxinica-symbiotica group Mycetohabitans gen. nov., and Trinickia gen. nov.: implications for the evolution of diazotrophy and nodulation in the Burkholderiaceae.</title>
        <authorList>
            <person name="Estrada-de los Santos P."/>
            <person name="Palmer M."/>
            <person name="Chavez-Ramirez B."/>
            <person name="Beukes C."/>
            <person name="Steenkamp E.T."/>
            <person name="Hirsch A.M."/>
            <person name="Manyaka P."/>
            <person name="Maluk M."/>
            <person name="Lafos M."/>
            <person name="Crook M."/>
            <person name="Gross E."/>
            <person name="Simon M.F."/>
            <person name="Bueno dos Reis Junior F."/>
            <person name="Poole P.S."/>
            <person name="Venter S.N."/>
            <person name="James E.K."/>
        </authorList>
    </citation>
    <scope>NUCLEOTIDE SEQUENCE [LARGE SCALE GENOMIC DNA]</scope>
    <source>
        <strain evidence="1 3">JPY 581</strain>
    </source>
</reference>
<comment type="caution">
    <text evidence="1">The sequence shown here is derived from an EMBL/GenBank/DDBJ whole genome shotgun (WGS) entry which is preliminary data.</text>
</comment>
<keyword evidence="3" id="KW-1185">Reference proteome</keyword>
<evidence type="ECO:0000313" key="3">
    <source>
        <dbReference type="Proteomes" id="UP000235777"/>
    </source>
</evidence>
<dbReference type="AlphaFoldDB" id="A0A2N7X624"/>
<evidence type="ECO:0000313" key="1">
    <source>
        <dbReference type="EMBL" id="PMS37209.1"/>
    </source>
</evidence>
<dbReference type="EMBL" id="PNYC01000004">
    <property type="protein sequence ID" value="PMS37209.1"/>
    <property type="molecule type" value="Genomic_DNA"/>
</dbReference>
<organism evidence="1 3">
    <name type="scientific">Trinickia symbiotica</name>
    <dbReference type="NCBI Taxonomy" id="863227"/>
    <lineage>
        <taxon>Bacteria</taxon>
        <taxon>Pseudomonadati</taxon>
        <taxon>Pseudomonadota</taxon>
        <taxon>Betaproteobacteria</taxon>
        <taxon>Burkholderiales</taxon>
        <taxon>Burkholderiaceae</taxon>
        <taxon>Trinickia</taxon>
    </lineage>
</organism>
<gene>
    <name evidence="1" type="ORF">C0Z20_07705</name>
    <name evidence="2" type="ORF">C9I57_28060</name>
</gene>
<proteinExistence type="predicted"/>
<dbReference type="Proteomes" id="UP000240638">
    <property type="component" value="Unassembled WGS sequence"/>
</dbReference>
<reference evidence="2 4" key="2">
    <citation type="submission" date="2018-03" db="EMBL/GenBank/DDBJ databases">
        <title>Whole genome analyses suggest that Burkholderia sensu lato contains two further novel genera in the rhizoxinica-symbiotica group Mycetohabitans gen. nov., and Trinickia gen. nov.: implications for the evolution of diazotrophy and nodulation in the Burkholderiaceae.</title>
        <authorList>
            <person name="Estrada De Los Santos P."/>
            <person name="Palmer M."/>
            <person name="Chavez-Ramirez B."/>
            <person name="Steenkamp E.T."/>
            <person name="Hirsch A.M."/>
            <person name="Manyaka P."/>
            <person name="Maluk M."/>
            <person name="Lafos M."/>
            <person name="Crook M."/>
            <person name="Gross E."/>
            <person name="Simon M.F."/>
            <person name="Bueno Dos Reis Junior F."/>
            <person name="Poole P.S."/>
            <person name="Venter S.N."/>
            <person name="James E.K."/>
        </authorList>
    </citation>
    <scope>NUCLEOTIDE SEQUENCE [LARGE SCALE GENOMIC DNA]</scope>
    <source>
        <strain evidence="2 4">JPY-366</strain>
    </source>
</reference>
<dbReference type="Proteomes" id="UP000235777">
    <property type="component" value="Unassembled WGS sequence"/>
</dbReference>